<evidence type="ECO:0000259" key="22">
    <source>
        <dbReference type="Pfam" id="PF18052"/>
    </source>
</evidence>
<dbReference type="FunFam" id="3.40.50.11860:FF:000002">
    <property type="entry name" value="2-(3-amino-3-carboxypropyl)histidine synthase subunit 1"/>
    <property type="match status" value="1"/>
</dbReference>
<feature type="domain" description="Disease resistance protein winged helix" evidence="23">
    <location>
        <begin position="824"/>
        <end position="876"/>
    </location>
</feature>
<dbReference type="InterPro" id="IPR027417">
    <property type="entry name" value="P-loop_NTPase"/>
</dbReference>
<evidence type="ECO:0000256" key="6">
    <source>
        <dbReference type="ARBA" id="ARBA00022614"/>
    </source>
</evidence>
<keyword evidence="13" id="KW-0067">ATP-binding</keyword>
<gene>
    <name evidence="24" type="ORF">RJ639_012270</name>
</gene>
<evidence type="ECO:0000256" key="11">
    <source>
        <dbReference type="ARBA" id="ARBA00022741"/>
    </source>
</evidence>
<dbReference type="FunFam" id="3.40.50.11850:FF:000002">
    <property type="entry name" value="2-(3-amino-3-carboxypropyl)histidine synthase subunit 1"/>
    <property type="match status" value="1"/>
</dbReference>
<dbReference type="CDD" id="cd14798">
    <property type="entry name" value="RX-CC_like"/>
    <property type="match status" value="1"/>
</dbReference>
<dbReference type="InterPro" id="IPR058922">
    <property type="entry name" value="WHD_DRP"/>
</dbReference>
<feature type="domain" description="Disease resistance N-terminal" evidence="22">
    <location>
        <begin position="511"/>
        <end position="564"/>
    </location>
</feature>
<name>A0AA88VKN6_9ASTE</name>
<evidence type="ECO:0000256" key="10">
    <source>
        <dbReference type="ARBA" id="ARBA00022737"/>
    </source>
</evidence>
<dbReference type="SFLD" id="SFLDS00032">
    <property type="entry name" value="Radical_SAM_3-amino-3-carboxyp"/>
    <property type="match status" value="1"/>
</dbReference>
<dbReference type="PRINTS" id="PR00364">
    <property type="entry name" value="DISEASERSIST"/>
</dbReference>
<dbReference type="GO" id="GO:0090560">
    <property type="term" value="F:2-(3-amino-3-carboxypropyl)histidine synthase activity"/>
    <property type="evidence" value="ECO:0007669"/>
    <property type="project" value="UniProtKB-EC"/>
</dbReference>
<feature type="domain" description="NB-ARC" evidence="21">
    <location>
        <begin position="592"/>
        <end position="771"/>
    </location>
</feature>
<evidence type="ECO:0000256" key="8">
    <source>
        <dbReference type="ARBA" id="ARBA00022691"/>
    </source>
</evidence>
<dbReference type="SUPFAM" id="SSF52058">
    <property type="entry name" value="L domain-like"/>
    <property type="match status" value="1"/>
</dbReference>
<dbReference type="FunFam" id="3.40.50.300:FF:001091">
    <property type="entry name" value="Probable disease resistance protein At1g61300"/>
    <property type="match status" value="1"/>
</dbReference>
<comment type="catalytic activity">
    <reaction evidence="19">
        <text>L-histidyl-[translation elongation factor 2] + S-adenosyl-L-methionine = 2-[(3S)-amino-3-carboxypropyl]-L-histidyl-[translation elongation factor 2] + S-methyl-5'-thioadenosine + H(+)</text>
        <dbReference type="Rhea" id="RHEA:36783"/>
        <dbReference type="Rhea" id="RHEA-COMP:9748"/>
        <dbReference type="Rhea" id="RHEA-COMP:9749"/>
        <dbReference type="ChEBI" id="CHEBI:15378"/>
        <dbReference type="ChEBI" id="CHEBI:17509"/>
        <dbReference type="ChEBI" id="CHEBI:29979"/>
        <dbReference type="ChEBI" id="CHEBI:59789"/>
        <dbReference type="ChEBI" id="CHEBI:73995"/>
        <dbReference type="EC" id="2.5.1.108"/>
    </reaction>
</comment>
<dbReference type="Pfam" id="PF18052">
    <property type="entry name" value="Rx_N"/>
    <property type="match status" value="1"/>
</dbReference>
<evidence type="ECO:0000259" key="23">
    <source>
        <dbReference type="Pfam" id="PF23559"/>
    </source>
</evidence>
<sequence length="1120" mass="125533">MDKDDPQLLLLPPSQNPPATDVSHPSQPQPPPSPRRPKRFIRNQIPDSILHDPALNAAIAALPANYNFEIHKSVWRVKSTSSKRVALQLPEGLLMYSLTISDILAAFAGVESCLVLGDVTYGACCVDDLSAAALGADLLIHYGHSCLVPVDHTVIPCLYVFVDIKIDVDRLVNTVKLNIHQATCKQIVLAGTIQFGSAIRAAKPELEKIGFRVLVPQSKPLSAGEVLGCTAPTVTKSCFGSDNHDNVMLVFVADGRFHLEAFMIANPRIKAFRYDPYIGSLFLEEYDHVGMKECRMKAIVKAREARNWGFVLGTLGRQGNPRILDRLEKKMREKGLDWTVMLMSEISPARVALFGDSVDVWVQIACPRLSIDWGDAFVKPLLTPFEADIALGDMPGWWERRSAVSLSSDCGGGGVNCGNNESCCLRNNGGGAENEGEPVVDYPMDYYAQDGGEWNSCYSKKPSGAVRMKVGVALHTFREDLSFEEPETDFGLLVGGCASLAISELGMAEIAVSFLLNELGVFLHDEKSLLGGVREEAEYIKAKLEQMRAFLSVADAKEESDPRLQFNRHQQPWLDRRGDALLIEEAELVGIEQPKRQLISWLVNDDSGLKVVSVAGMGGWGKTTLVKKVYEDTKVKRHFQSHVWITVSQLFKIEELLKQVIQQLFDEVKQPVPQVVETMASHSLKELIKEFLQQSRYVLVLDDVWSLDAWIAMEIALPDNNHGSRVLLTTRNVNIASACCLKTRGRKYTMNALSPEESWTLFCRKVFQGTDCPQPLYPLSKCILEKCEGLPLAIVAMGGFLATKDRRIEEWDMVWRSLGDELEKGFVQVREGKTLEEVAENYLNNLVNRSLVQVARTTIDGRLKTCRVHDLLREMIIIKSREQSIGTINSGQDAKWRCLAIHDSLENVHKSESYSRLRSLLIFGVVNPLFKSSISMFLSSQLLKVLDLREHEILDLQSLSSAPQFLRTLELGGRLAKLPHWIPSLHSLVTLWLCYSQLGDDPLQSLETLPNLELLGFLQAYEGENLTVVLWLCRLKGLRSLTVEDGVMPHLEEIYFHNCKLVDELHLGIQHLTNMQFLRLDDMPDKLTMPLQVQGNLNIAHIPRVWIGAWKDNRWNGQYL</sequence>
<dbReference type="GO" id="GO:0005524">
    <property type="term" value="F:ATP binding"/>
    <property type="evidence" value="ECO:0007669"/>
    <property type="project" value="UniProtKB-KW"/>
</dbReference>
<dbReference type="SUPFAM" id="SSF52540">
    <property type="entry name" value="P-loop containing nucleoside triphosphate hydrolases"/>
    <property type="match status" value="1"/>
</dbReference>
<reference evidence="24" key="1">
    <citation type="submission" date="2022-12" db="EMBL/GenBank/DDBJ databases">
        <title>Draft genome assemblies for two species of Escallonia (Escalloniales).</title>
        <authorList>
            <person name="Chanderbali A."/>
            <person name="Dervinis C."/>
            <person name="Anghel I."/>
            <person name="Soltis D."/>
            <person name="Soltis P."/>
            <person name="Zapata F."/>
        </authorList>
    </citation>
    <scope>NUCLEOTIDE SEQUENCE</scope>
    <source>
        <strain evidence="24">UCBG64.0493</strain>
        <tissue evidence="24">Leaf</tissue>
    </source>
</reference>
<evidence type="ECO:0000256" key="15">
    <source>
        <dbReference type="ARBA" id="ARBA00023014"/>
    </source>
</evidence>
<organism evidence="24 25">
    <name type="scientific">Escallonia herrerae</name>
    <dbReference type="NCBI Taxonomy" id="1293975"/>
    <lineage>
        <taxon>Eukaryota</taxon>
        <taxon>Viridiplantae</taxon>
        <taxon>Streptophyta</taxon>
        <taxon>Embryophyta</taxon>
        <taxon>Tracheophyta</taxon>
        <taxon>Spermatophyta</taxon>
        <taxon>Magnoliopsida</taxon>
        <taxon>eudicotyledons</taxon>
        <taxon>Gunneridae</taxon>
        <taxon>Pentapetalae</taxon>
        <taxon>asterids</taxon>
        <taxon>campanulids</taxon>
        <taxon>Escalloniales</taxon>
        <taxon>Escalloniaceae</taxon>
        <taxon>Escallonia</taxon>
    </lineage>
</organism>
<evidence type="ECO:0000256" key="9">
    <source>
        <dbReference type="ARBA" id="ARBA00022723"/>
    </source>
</evidence>
<proteinExistence type="inferred from homology"/>
<evidence type="ECO:0000256" key="18">
    <source>
        <dbReference type="ARBA" id="ARBA00032789"/>
    </source>
</evidence>
<keyword evidence="15" id="KW-0411">Iron-sulfur</keyword>
<keyword evidence="8" id="KW-0949">S-adenosyl-L-methionine</keyword>
<evidence type="ECO:0000256" key="5">
    <source>
        <dbReference type="ARBA" id="ARBA00021915"/>
    </source>
</evidence>
<dbReference type="Gene3D" id="3.40.50.11850">
    <property type="entry name" value="Diphthamide synthesis DPH1/DPH2 domain 2"/>
    <property type="match status" value="1"/>
</dbReference>
<dbReference type="InterPro" id="IPR041118">
    <property type="entry name" value="Rx_N"/>
</dbReference>
<evidence type="ECO:0000256" key="13">
    <source>
        <dbReference type="ARBA" id="ARBA00022840"/>
    </source>
</evidence>
<evidence type="ECO:0000256" key="16">
    <source>
        <dbReference type="ARBA" id="ARBA00031690"/>
    </source>
</evidence>
<keyword evidence="7" id="KW-0808">Transferase</keyword>
<dbReference type="GO" id="GO:0051536">
    <property type="term" value="F:iron-sulfur cluster binding"/>
    <property type="evidence" value="ECO:0007669"/>
    <property type="project" value="UniProtKB-KW"/>
</dbReference>
<dbReference type="EMBL" id="JAVXUP010001527">
    <property type="protein sequence ID" value="KAK3010585.1"/>
    <property type="molecule type" value="Genomic_DNA"/>
</dbReference>
<dbReference type="AlphaFoldDB" id="A0AA88VKN6"/>
<dbReference type="GO" id="GO:0017183">
    <property type="term" value="P:protein histidyl modification to diphthamide"/>
    <property type="evidence" value="ECO:0007669"/>
    <property type="project" value="InterPro"/>
</dbReference>
<evidence type="ECO:0000256" key="7">
    <source>
        <dbReference type="ARBA" id="ARBA00022679"/>
    </source>
</evidence>
<dbReference type="GO" id="GO:0006952">
    <property type="term" value="P:defense response"/>
    <property type="evidence" value="ECO:0007669"/>
    <property type="project" value="UniProtKB-KW"/>
</dbReference>
<dbReference type="Pfam" id="PF00931">
    <property type="entry name" value="NB-ARC"/>
    <property type="match status" value="1"/>
</dbReference>
<dbReference type="InterPro" id="IPR042264">
    <property type="entry name" value="DPH1/DPH2_2"/>
</dbReference>
<feature type="region of interest" description="Disordered" evidence="20">
    <location>
        <begin position="1"/>
        <end position="38"/>
    </location>
</feature>
<evidence type="ECO:0000256" key="4">
    <source>
        <dbReference type="ARBA" id="ARBA00012221"/>
    </source>
</evidence>
<evidence type="ECO:0000259" key="21">
    <source>
        <dbReference type="Pfam" id="PF00931"/>
    </source>
</evidence>
<keyword evidence="12" id="KW-0611">Plant defense</keyword>
<dbReference type="InterPro" id="IPR042263">
    <property type="entry name" value="DPH1/DPH2_1"/>
</dbReference>
<keyword evidence="9" id="KW-0479">Metal-binding</keyword>
<comment type="pathway">
    <text evidence="2">Protein modification; peptidyl-diphthamide biosynthesis.</text>
</comment>
<dbReference type="GO" id="GO:0043531">
    <property type="term" value="F:ADP binding"/>
    <property type="evidence" value="ECO:0007669"/>
    <property type="project" value="InterPro"/>
</dbReference>
<comment type="cofactor">
    <cofactor evidence="1">
        <name>[4Fe-4S] cluster</name>
        <dbReference type="ChEBI" id="CHEBI:49883"/>
    </cofactor>
</comment>
<dbReference type="InterPro" id="IPR032675">
    <property type="entry name" value="LRR_dom_sf"/>
</dbReference>
<evidence type="ECO:0000256" key="14">
    <source>
        <dbReference type="ARBA" id="ARBA00023004"/>
    </source>
</evidence>
<dbReference type="NCBIfam" id="TIGR00322">
    <property type="entry name" value="diphth2_R"/>
    <property type="match status" value="1"/>
</dbReference>
<dbReference type="GO" id="GO:0051707">
    <property type="term" value="P:response to other organism"/>
    <property type="evidence" value="ECO:0007669"/>
    <property type="project" value="UniProtKB-ARBA"/>
</dbReference>
<dbReference type="InterPro" id="IPR002182">
    <property type="entry name" value="NB-ARC"/>
</dbReference>
<dbReference type="FunFam" id="3.40.50.11840:FF:000001">
    <property type="entry name" value="2-(3-amino-3-carboxypropyl)histidine synthase subunit 1"/>
    <property type="match status" value="1"/>
</dbReference>
<dbReference type="InterPro" id="IPR042197">
    <property type="entry name" value="Apaf_helical"/>
</dbReference>
<keyword evidence="6" id="KW-0433">Leucine-rich repeat</keyword>
<dbReference type="Proteomes" id="UP001188597">
    <property type="component" value="Unassembled WGS sequence"/>
</dbReference>
<protein>
    <recommendedName>
        <fullName evidence="5">2-(3-amino-3-carboxypropyl)histidine synthase subunit 1</fullName>
        <ecNumber evidence="4">2.5.1.108</ecNumber>
    </recommendedName>
    <alternativeName>
        <fullName evidence="17">Diphthamide biosynthesis protein 1</fullName>
    </alternativeName>
    <alternativeName>
        <fullName evidence="18">Diphtheria toxin resistance protein 1</fullName>
    </alternativeName>
    <alternativeName>
        <fullName evidence="16">S-adenosyl-L-methionine:L-histidine 3-amino-3-carboxypropyltransferase 1</fullName>
    </alternativeName>
</protein>
<dbReference type="Gene3D" id="3.40.50.11860">
    <property type="entry name" value="Diphthamide synthesis DPH1/DPH2 domain 3"/>
    <property type="match status" value="1"/>
</dbReference>
<dbReference type="Gene3D" id="3.80.10.10">
    <property type="entry name" value="Ribonuclease Inhibitor"/>
    <property type="match status" value="1"/>
</dbReference>
<dbReference type="InterPro" id="IPR038005">
    <property type="entry name" value="RX-like_CC"/>
</dbReference>
<comment type="caution">
    <text evidence="24">The sequence shown here is derived from an EMBL/GenBank/DDBJ whole genome shotgun (WGS) entry which is preliminary data.</text>
</comment>
<dbReference type="PANTHER" id="PTHR10762:SF1">
    <property type="entry name" value="2-(3-AMINO-3-CARBOXYPROPYL)HISTIDINE SYNTHASE SUBUNIT 1"/>
    <property type="match status" value="1"/>
</dbReference>
<keyword evidence="14" id="KW-0408">Iron</keyword>
<dbReference type="Pfam" id="PF23559">
    <property type="entry name" value="WHD_DRP"/>
    <property type="match status" value="1"/>
</dbReference>
<dbReference type="GO" id="GO:0046872">
    <property type="term" value="F:metal ion binding"/>
    <property type="evidence" value="ECO:0007669"/>
    <property type="project" value="UniProtKB-KW"/>
</dbReference>
<dbReference type="InterPro" id="IPR042265">
    <property type="entry name" value="DPH1/DPH2_3"/>
</dbReference>
<evidence type="ECO:0000256" key="2">
    <source>
        <dbReference type="ARBA" id="ARBA00005156"/>
    </source>
</evidence>
<dbReference type="Gene3D" id="3.40.50.11840">
    <property type="entry name" value="Diphthamide synthesis DPH1/DPH2 domain 1"/>
    <property type="match status" value="1"/>
</dbReference>
<evidence type="ECO:0000256" key="20">
    <source>
        <dbReference type="SAM" id="MobiDB-lite"/>
    </source>
</evidence>
<evidence type="ECO:0000256" key="19">
    <source>
        <dbReference type="ARBA" id="ARBA00048403"/>
    </source>
</evidence>
<keyword evidence="25" id="KW-1185">Reference proteome</keyword>
<comment type="similarity">
    <text evidence="3">Belongs to the DPH1/DPH2 family. DPH1 subfamily.</text>
</comment>
<dbReference type="Gene3D" id="1.10.8.430">
    <property type="entry name" value="Helical domain of apoptotic protease-activating factors"/>
    <property type="match status" value="1"/>
</dbReference>
<evidence type="ECO:0000256" key="1">
    <source>
        <dbReference type="ARBA" id="ARBA00001966"/>
    </source>
</evidence>
<dbReference type="Pfam" id="PF01866">
    <property type="entry name" value="Diphthamide_syn"/>
    <property type="match status" value="1"/>
</dbReference>
<dbReference type="Gene3D" id="3.40.50.300">
    <property type="entry name" value="P-loop containing nucleotide triphosphate hydrolases"/>
    <property type="match status" value="1"/>
</dbReference>
<evidence type="ECO:0000256" key="17">
    <source>
        <dbReference type="ARBA" id="ARBA00032574"/>
    </source>
</evidence>
<dbReference type="InterPro" id="IPR016435">
    <property type="entry name" value="DPH1/DPH2"/>
</dbReference>
<accession>A0AA88VKN6</accession>
<evidence type="ECO:0000256" key="12">
    <source>
        <dbReference type="ARBA" id="ARBA00022821"/>
    </source>
</evidence>
<keyword evidence="11" id="KW-0547">Nucleotide-binding</keyword>
<evidence type="ECO:0000313" key="25">
    <source>
        <dbReference type="Proteomes" id="UP001188597"/>
    </source>
</evidence>
<dbReference type="Gene3D" id="1.20.5.4130">
    <property type="match status" value="1"/>
</dbReference>
<dbReference type="EC" id="2.5.1.108" evidence="4"/>
<keyword evidence="10" id="KW-0677">Repeat</keyword>
<dbReference type="PANTHER" id="PTHR10762">
    <property type="entry name" value="DIPHTHAMIDE BIOSYNTHESIS PROTEIN"/>
    <property type="match status" value="1"/>
</dbReference>
<evidence type="ECO:0000313" key="24">
    <source>
        <dbReference type="EMBL" id="KAK3010585.1"/>
    </source>
</evidence>
<evidence type="ECO:0000256" key="3">
    <source>
        <dbReference type="ARBA" id="ARBA00010173"/>
    </source>
</evidence>